<name>B2WKH2_PYRTR</name>
<evidence type="ECO:0000313" key="2">
    <source>
        <dbReference type="EMBL" id="EDU43532.1"/>
    </source>
</evidence>
<evidence type="ECO:0000313" key="3">
    <source>
        <dbReference type="Proteomes" id="UP000001471"/>
    </source>
</evidence>
<feature type="compositionally biased region" description="Polar residues" evidence="1">
    <location>
        <begin position="480"/>
        <end position="490"/>
    </location>
</feature>
<feature type="region of interest" description="Disordered" evidence="1">
    <location>
        <begin position="524"/>
        <end position="621"/>
    </location>
</feature>
<reference evidence="3" key="1">
    <citation type="journal article" date="2013" name="G3 (Bethesda)">
        <title>Comparative genomics of a plant-pathogenic fungus, Pyrenophora tritici-repentis, reveals transduplication and the impact of repeat elements on pathogenicity and population divergence.</title>
        <authorList>
            <person name="Manning V.A."/>
            <person name="Pandelova I."/>
            <person name="Dhillon B."/>
            <person name="Wilhelm L.J."/>
            <person name="Goodwin S.B."/>
            <person name="Berlin A.M."/>
            <person name="Figueroa M."/>
            <person name="Freitag M."/>
            <person name="Hane J.K."/>
            <person name="Henrissat B."/>
            <person name="Holman W.H."/>
            <person name="Kodira C.D."/>
            <person name="Martin J."/>
            <person name="Oliver R.P."/>
            <person name="Robbertse B."/>
            <person name="Schackwitz W."/>
            <person name="Schwartz D.C."/>
            <person name="Spatafora J.W."/>
            <person name="Turgeon B.G."/>
            <person name="Yandava C."/>
            <person name="Young S."/>
            <person name="Zhou S."/>
            <person name="Zeng Q."/>
            <person name="Grigoriev I.V."/>
            <person name="Ma L.-J."/>
            <person name="Ciuffetti L.M."/>
        </authorList>
    </citation>
    <scope>NUCLEOTIDE SEQUENCE [LARGE SCALE GENOMIC DNA]</scope>
    <source>
        <strain evidence="3">Pt-1C-BFP</strain>
    </source>
</reference>
<feature type="region of interest" description="Disordered" evidence="1">
    <location>
        <begin position="261"/>
        <end position="308"/>
    </location>
</feature>
<feature type="compositionally biased region" description="Low complexity" evidence="1">
    <location>
        <begin position="437"/>
        <end position="450"/>
    </location>
</feature>
<dbReference type="AlphaFoldDB" id="B2WKH2"/>
<feature type="compositionally biased region" description="Polar residues" evidence="1">
    <location>
        <begin position="394"/>
        <end position="403"/>
    </location>
</feature>
<dbReference type="InParanoid" id="B2WKH2"/>
<feature type="compositionally biased region" description="Basic and acidic residues" evidence="1">
    <location>
        <begin position="379"/>
        <end position="389"/>
    </location>
</feature>
<dbReference type="eggNOG" id="KOG4339">
    <property type="taxonomic scope" value="Eukaryota"/>
</dbReference>
<dbReference type="EMBL" id="DS231628">
    <property type="protein sequence ID" value="EDU43532.1"/>
    <property type="molecule type" value="Genomic_DNA"/>
</dbReference>
<gene>
    <name evidence="2" type="ORF">PTRG_10482</name>
</gene>
<dbReference type="OMA" id="EINNFKM"/>
<protein>
    <recommendedName>
        <fullName evidence="4">Protein BNI4</fullName>
    </recommendedName>
</protein>
<sequence>MAKRLRRRPCSPLIGPEPPLAAASVACSQCAASPTAFHQLLQTAQPQERCVGRARLAERIGCSGPLAEANSATATKRVQPCTRPIRGYATAMLRLSTFTRAQWVQVRGQIASTPVVVRSSQDRSTDETLECGPCSDPGGAFGLLAASRNEDSRASGDVKHERLLCPVTVQREARRFRKGRLSFECARLWALPVANATCASRAWPDGIESCHGPEQVVVPMDESRDGPLPWPSLTFELPIAVPTRPPMAQVLTSVIQTTGPLTMPYSPSDAYKNTPNQPNQPQPRATQMPRNQQNANSGGTGYRGTAAPIAPYAFNSTPQLRQENRSVSAPTPQALQQPPSHTTTQSRLGHPSHPSSSSDSTVSTSGSSNRSSGGPTMGVKDDSDLKKPVDSVAPSISLSTSIPDLSLSLGGDAPTKPSPGRYRRGAGRTDSSNSVPTGGTTPTQRSTTAGSSYITTSQSTPNGTSGAPELSPPFRPGHSRANSADDTQVIRSGGVDPAKRYRRRSFNGLEAENAAPSIVPLQAASATGQNTNSSTNTTRPSSSSRTESRPDSNQSHERQGSAGSASSNNSSAPQSRPAANTQRSYASVAGGTSSKAPESNRRQAPSPLSHPISPSEPTTPANAVAASAAMQHLSAVNDKDKGMKSRLRRAFSFGSAAELRRASAENNISVERAKLRKDKYQNDEDAEQAAIIAKQEAAGIGAGIYSGQGGIGSTDNLSIQSAASSASVMLRKMGHGMKKGTKSIKGLFRPKSVIGVPAADGPITRPSVGQVSLVTVEAERQKVNVNADPHEQTRGGTGYPRLERNSIDAGRSAEIVNPSNPAAEAASRKSIVGSDRDRAEVLSSMKKGILKRRFPAAMVLAVANWSSGAGTNSDSGSPVLKPVDTVPNVGSSRSSSPDTPKTEVTQSRNEDYFAKPPRIHNGSTRSLPTTPHGGMRNISFSPRIQFHDAWSPQDYDRRGDIATCNRLTPMLAQQIKEELNSFKMEMEVHELSKPHTHFF</sequence>
<evidence type="ECO:0008006" key="4">
    <source>
        <dbReference type="Google" id="ProtNLM"/>
    </source>
</evidence>
<feature type="compositionally biased region" description="Polar residues" evidence="1">
    <location>
        <begin position="580"/>
        <end position="597"/>
    </location>
</feature>
<feature type="compositionally biased region" description="Low complexity" evidence="1">
    <location>
        <begin position="560"/>
        <end position="579"/>
    </location>
</feature>
<dbReference type="OrthoDB" id="5563016at2759"/>
<evidence type="ECO:0000256" key="1">
    <source>
        <dbReference type="SAM" id="MobiDB-lite"/>
    </source>
</evidence>
<dbReference type="GO" id="GO:0003779">
    <property type="term" value="F:actin binding"/>
    <property type="evidence" value="ECO:0007669"/>
    <property type="project" value="TreeGrafter"/>
</dbReference>
<feature type="region of interest" description="Disordered" evidence="1">
    <location>
        <begin position="869"/>
        <end position="932"/>
    </location>
</feature>
<dbReference type="GO" id="GO:0030036">
    <property type="term" value="P:actin cytoskeleton organization"/>
    <property type="evidence" value="ECO:0007669"/>
    <property type="project" value="TreeGrafter"/>
</dbReference>
<dbReference type="PANTHER" id="PTHR12751">
    <property type="entry name" value="PHOSPHATASE AND ACTIN REGULATOR PHACTR"/>
    <property type="match status" value="1"/>
</dbReference>
<feature type="compositionally biased region" description="Polar residues" evidence="1">
    <location>
        <begin position="888"/>
        <end position="907"/>
    </location>
</feature>
<dbReference type="HOGENOM" id="CLU_011525_0_0_1"/>
<feature type="compositionally biased region" description="Polar residues" evidence="1">
    <location>
        <begin position="451"/>
        <end position="465"/>
    </location>
</feature>
<feature type="compositionally biased region" description="Low complexity" evidence="1">
    <location>
        <begin position="351"/>
        <end position="374"/>
    </location>
</feature>
<feature type="compositionally biased region" description="Basic and acidic residues" evidence="1">
    <location>
        <begin position="546"/>
        <end position="559"/>
    </location>
</feature>
<organism evidence="2 3">
    <name type="scientific">Pyrenophora tritici-repentis (strain Pt-1C-BFP)</name>
    <name type="common">Wheat tan spot fungus</name>
    <name type="synonym">Drechslera tritici-repentis</name>
    <dbReference type="NCBI Taxonomy" id="426418"/>
    <lineage>
        <taxon>Eukaryota</taxon>
        <taxon>Fungi</taxon>
        <taxon>Dikarya</taxon>
        <taxon>Ascomycota</taxon>
        <taxon>Pezizomycotina</taxon>
        <taxon>Dothideomycetes</taxon>
        <taxon>Pleosporomycetidae</taxon>
        <taxon>Pleosporales</taxon>
        <taxon>Pleosporineae</taxon>
        <taxon>Pleosporaceae</taxon>
        <taxon>Pyrenophora</taxon>
    </lineage>
</organism>
<dbReference type="PANTHER" id="PTHR12751:SF18">
    <property type="entry name" value="PHOSPHATASE AND ACTIN REGULATOR 1"/>
    <property type="match status" value="1"/>
</dbReference>
<feature type="compositionally biased region" description="Polar residues" evidence="1">
    <location>
        <begin position="284"/>
        <end position="297"/>
    </location>
</feature>
<dbReference type="Proteomes" id="UP000001471">
    <property type="component" value="Unassembled WGS sequence"/>
</dbReference>
<feature type="compositionally biased region" description="Low complexity" evidence="1">
    <location>
        <begin position="530"/>
        <end position="545"/>
    </location>
</feature>
<feature type="region of interest" description="Disordered" evidence="1">
    <location>
        <begin position="817"/>
        <end position="837"/>
    </location>
</feature>
<feature type="compositionally biased region" description="Low complexity" evidence="1">
    <location>
        <begin position="273"/>
        <end position="283"/>
    </location>
</feature>
<feature type="compositionally biased region" description="Polar residues" evidence="1">
    <location>
        <begin position="320"/>
        <end position="347"/>
    </location>
</feature>
<proteinExistence type="predicted"/>
<feature type="region of interest" description="Disordered" evidence="1">
    <location>
        <begin position="320"/>
        <end position="501"/>
    </location>
</feature>
<accession>B2WKH2</accession>
<dbReference type="STRING" id="426418.B2WKH2"/>